<reference evidence="1 2" key="1">
    <citation type="submission" date="2018-04" db="EMBL/GenBank/DDBJ databases">
        <authorList>
            <person name="Vogel A."/>
        </authorList>
    </citation>
    <scope>NUCLEOTIDE SEQUENCE [LARGE SCALE GENOMIC DNA]</scope>
</reference>
<sequence>MVLYEMKAQENHTSSQDNTPLIIVSLMIEDPHLLVPKLFVMLGGGGGGRVFWVERESLAEGRVEGIVVLFAWVSVQETHLKKYINLYSSLGWSSLVCFADFVNPYIPERATSLAFSLVCELVEELKCRPCPVVLVAISGGSKACMYKFVQIIEGGCEAPLNLGEEIRIVSNCISGHIFDSGPVDFAADFGARFALPSALHKVPGSAKLVSLVARGLTSGLDALFLTRFGSQDAEYWRSLYSTVRFEAPFLILCSENDDLVPFQTVSKFAQHLQDTGGSVRILKWKSSSHVGHLDSDPIQYKAAVTELLALAVRVFNHKIKKLGDQMAAFEGMHDDVSDLICDLQNAAVDSNESLRRVALGPNAHFFLPAQNLGSSRLLHRAEGKTDKLPHNGTPNASTVNATHSVLGQMLFDACVPKNVEGWDLKFSGSSKTHRHHHLLFPSPPQKKLSLQSATKKCRLLRSRL</sequence>
<dbReference type="Gene3D" id="3.40.50.1820">
    <property type="entry name" value="alpha/beta hydrolase"/>
    <property type="match status" value="1"/>
</dbReference>
<dbReference type="PANTHER" id="PTHR12265:SF9">
    <property type="entry name" value="DUF829 DOMAIN PROTEIN"/>
    <property type="match status" value="1"/>
</dbReference>
<organism evidence="1 2">
    <name type="scientific">Cuscuta campestris</name>
    <dbReference type="NCBI Taxonomy" id="132261"/>
    <lineage>
        <taxon>Eukaryota</taxon>
        <taxon>Viridiplantae</taxon>
        <taxon>Streptophyta</taxon>
        <taxon>Embryophyta</taxon>
        <taxon>Tracheophyta</taxon>
        <taxon>Spermatophyta</taxon>
        <taxon>Magnoliopsida</taxon>
        <taxon>eudicotyledons</taxon>
        <taxon>Gunneridae</taxon>
        <taxon>Pentapetalae</taxon>
        <taxon>asterids</taxon>
        <taxon>lamiids</taxon>
        <taxon>Solanales</taxon>
        <taxon>Convolvulaceae</taxon>
        <taxon>Cuscuteae</taxon>
        <taxon>Cuscuta</taxon>
        <taxon>Cuscuta subgen. Grammica</taxon>
        <taxon>Cuscuta sect. Cleistogrammica</taxon>
    </lineage>
</organism>
<dbReference type="Pfam" id="PF05705">
    <property type="entry name" value="DUF829"/>
    <property type="match status" value="1"/>
</dbReference>
<evidence type="ECO:0000313" key="2">
    <source>
        <dbReference type="Proteomes" id="UP000595140"/>
    </source>
</evidence>
<dbReference type="InterPro" id="IPR008547">
    <property type="entry name" value="DUF829_TMEM53"/>
</dbReference>
<keyword evidence="2" id="KW-1185">Reference proteome</keyword>
<gene>
    <name evidence="1" type="ORF">CCAM_LOCUS13897</name>
</gene>
<name>A0A484L7F5_9ASTE</name>
<evidence type="ECO:0000313" key="1">
    <source>
        <dbReference type="EMBL" id="VFQ72121.1"/>
    </source>
</evidence>
<protein>
    <submittedName>
        <fullName evidence="1">Uncharacterized protein</fullName>
    </submittedName>
</protein>
<proteinExistence type="predicted"/>
<accession>A0A484L7F5</accession>
<dbReference type="EMBL" id="OOIL02001115">
    <property type="protein sequence ID" value="VFQ72121.1"/>
    <property type="molecule type" value="Genomic_DNA"/>
</dbReference>
<dbReference type="OrthoDB" id="77878at2759"/>
<dbReference type="AlphaFoldDB" id="A0A484L7F5"/>
<dbReference type="Proteomes" id="UP000595140">
    <property type="component" value="Unassembled WGS sequence"/>
</dbReference>
<dbReference type="InterPro" id="IPR029058">
    <property type="entry name" value="AB_hydrolase_fold"/>
</dbReference>
<dbReference type="SUPFAM" id="SSF53474">
    <property type="entry name" value="alpha/beta-Hydrolases"/>
    <property type="match status" value="1"/>
</dbReference>
<dbReference type="PANTHER" id="PTHR12265">
    <property type="entry name" value="TRANSMEMBRANE PROTEIN 53"/>
    <property type="match status" value="1"/>
</dbReference>